<dbReference type="OrthoDB" id="9808093at2"/>
<dbReference type="SUPFAM" id="SSF54975">
    <property type="entry name" value="Acylphosphatase/BLUF domain-like"/>
    <property type="match status" value="1"/>
</dbReference>
<dbReference type="InterPro" id="IPR036046">
    <property type="entry name" value="Acylphosphatase-like_dom_sf"/>
</dbReference>
<evidence type="ECO:0000256" key="3">
    <source>
        <dbReference type="ARBA" id="ARBA00047645"/>
    </source>
</evidence>
<proteinExistence type="inferred from homology"/>
<evidence type="ECO:0000256" key="5">
    <source>
        <dbReference type="RuleBase" id="RU004168"/>
    </source>
</evidence>
<dbReference type="GO" id="GO:0003998">
    <property type="term" value="F:acylphosphatase activity"/>
    <property type="evidence" value="ECO:0007669"/>
    <property type="project" value="UniProtKB-EC"/>
</dbReference>
<dbReference type="PROSITE" id="PS51160">
    <property type="entry name" value="ACYLPHOSPHATASE_3"/>
    <property type="match status" value="1"/>
</dbReference>
<dbReference type="PANTHER" id="PTHR47268:SF4">
    <property type="entry name" value="ACYLPHOSPHATASE"/>
    <property type="match status" value="1"/>
</dbReference>
<evidence type="ECO:0000313" key="8">
    <source>
        <dbReference type="Proteomes" id="UP000266089"/>
    </source>
</evidence>
<evidence type="ECO:0000313" key="7">
    <source>
        <dbReference type="EMBL" id="RIH75117.1"/>
    </source>
</evidence>
<feature type="active site" evidence="4">
    <location>
        <position position="36"/>
    </location>
</feature>
<organism evidence="7 8">
    <name type="scientific">Meiothermus taiwanensis</name>
    <dbReference type="NCBI Taxonomy" id="172827"/>
    <lineage>
        <taxon>Bacteria</taxon>
        <taxon>Thermotogati</taxon>
        <taxon>Deinococcota</taxon>
        <taxon>Deinococci</taxon>
        <taxon>Thermales</taxon>
        <taxon>Thermaceae</taxon>
        <taxon>Meiothermus</taxon>
    </lineage>
</organism>
<gene>
    <name evidence="7" type="primary">acyP</name>
    <name evidence="7" type="ORF">Mcate_02397</name>
</gene>
<dbReference type="InterPro" id="IPR001792">
    <property type="entry name" value="Acylphosphatase-like_dom"/>
</dbReference>
<dbReference type="NCBIfam" id="NF011000">
    <property type="entry name" value="PRK14426.1"/>
    <property type="match status" value="1"/>
</dbReference>
<dbReference type="NCBIfam" id="NF011007">
    <property type="entry name" value="PRK14433.1"/>
    <property type="match status" value="1"/>
</dbReference>
<dbReference type="EC" id="3.6.1.7" evidence="2 4"/>
<evidence type="ECO:0000256" key="4">
    <source>
        <dbReference type="PROSITE-ProRule" id="PRU00520"/>
    </source>
</evidence>
<dbReference type="RefSeq" id="WP_027886708.1">
    <property type="nucleotide sequence ID" value="NZ_JBHSXZ010000007.1"/>
</dbReference>
<dbReference type="InterPro" id="IPR020456">
    <property type="entry name" value="Acylphosphatase"/>
</dbReference>
<dbReference type="Gene3D" id="3.30.70.100">
    <property type="match status" value="1"/>
</dbReference>
<comment type="similarity">
    <text evidence="1 5">Belongs to the acylphosphatase family.</text>
</comment>
<dbReference type="Proteomes" id="UP000266089">
    <property type="component" value="Unassembled WGS sequence"/>
</dbReference>
<sequence>MFRITVLVSGRVQGVGYRYFTRKKALELGLSGYAENLSDGRVEVVAEGEKTDLELLIHHLRQGPRGALVEQIDVQWSKAAGLQGFQIF</sequence>
<protein>
    <recommendedName>
        <fullName evidence="2 4">acylphosphatase</fullName>
        <ecNumber evidence="2 4">3.6.1.7</ecNumber>
    </recommendedName>
</protein>
<reference evidence="7 8" key="1">
    <citation type="submission" date="2018-08" db="EMBL/GenBank/DDBJ databases">
        <title>Meiothermus cateniformans JCM 15151 genome sequencing project.</title>
        <authorList>
            <person name="Da Costa M.S."/>
            <person name="Albuquerque L."/>
            <person name="Raposo P."/>
            <person name="Froufe H.J.C."/>
            <person name="Barroso C.S."/>
            <person name="Egas C."/>
        </authorList>
    </citation>
    <scope>NUCLEOTIDE SEQUENCE [LARGE SCALE GENOMIC DNA]</scope>
    <source>
        <strain evidence="7 8">JCM 15151</strain>
    </source>
</reference>
<keyword evidence="4 7" id="KW-0378">Hydrolase</keyword>
<evidence type="ECO:0000256" key="2">
    <source>
        <dbReference type="ARBA" id="ARBA00012150"/>
    </source>
</evidence>
<name>A0A399DSV1_9DEIN</name>
<comment type="caution">
    <text evidence="7">The sequence shown here is derived from an EMBL/GenBank/DDBJ whole genome shotgun (WGS) entry which is preliminary data.</text>
</comment>
<comment type="catalytic activity">
    <reaction evidence="3 4">
        <text>an acyl phosphate + H2O = a carboxylate + phosphate + H(+)</text>
        <dbReference type="Rhea" id="RHEA:14965"/>
        <dbReference type="ChEBI" id="CHEBI:15377"/>
        <dbReference type="ChEBI" id="CHEBI:15378"/>
        <dbReference type="ChEBI" id="CHEBI:29067"/>
        <dbReference type="ChEBI" id="CHEBI:43474"/>
        <dbReference type="ChEBI" id="CHEBI:59918"/>
        <dbReference type="EC" id="3.6.1.7"/>
    </reaction>
</comment>
<dbReference type="Pfam" id="PF00708">
    <property type="entry name" value="Acylphosphatase"/>
    <property type="match status" value="1"/>
</dbReference>
<evidence type="ECO:0000259" key="6">
    <source>
        <dbReference type="PROSITE" id="PS51160"/>
    </source>
</evidence>
<dbReference type="PANTHER" id="PTHR47268">
    <property type="entry name" value="ACYLPHOSPHATASE"/>
    <property type="match status" value="1"/>
</dbReference>
<accession>A0A399DSV1</accession>
<evidence type="ECO:0000256" key="1">
    <source>
        <dbReference type="ARBA" id="ARBA00005614"/>
    </source>
</evidence>
<feature type="domain" description="Acylphosphatase-like" evidence="6">
    <location>
        <begin position="3"/>
        <end position="88"/>
    </location>
</feature>
<dbReference type="AlphaFoldDB" id="A0A399DSV1"/>
<dbReference type="EMBL" id="QWKX01000079">
    <property type="protein sequence ID" value="RIH75117.1"/>
    <property type="molecule type" value="Genomic_DNA"/>
</dbReference>
<feature type="active site" evidence="4">
    <location>
        <position position="18"/>
    </location>
</feature>